<sequence length="622" mass="68637">MCGIHADLHNLKLWLVDFIWCWYISKLLSLLVQGAASGGVESNDVAVQIFVKSFAVALTDAMTINGDPVMQTFVAWFGLNGGFFDAEVMGITDIPDTGRGAIALRDIPLDHTLFTLPRTLTLSTRTSPLPTLFGLDAWRAHGLHKGWVGLILCMMWEDAWAHEGEFGGGHRGGEEGMKMRWAPYMRTLPLEFDTPMFWSIEELEELKGTEVPDKIGREDAERAYRETLVPAIKTSPTLFPPSHHDKWYTSDAYHRAGSRILSRSFTVSRWDADGEDKGDGGGEEEKHVEGEGDEEDVGEFAGANTSLGSAMDVDDPHQEVNADLDSDEEGDEEDPSDVAMVPMADLLNARWGSENAKLFYEPLILRMVSTKPIKKGEQIFNTYGDPPNSDLLRRYGHVDLVRLPSRAGGDGDAQMDEFTTGAGLETETVMGKGAGDIRYLGNPSDVVEIRADLVVDVVRGFISESVFEKEGSGKEKEGDMEERIEWWLDEGGDDTFTLPLPSPSEPLPPPLISLTRLLLLPAPDFRSAREKGKPPKGKLKRGDTGSTEMLKVLDEVLMRREGMYAGGSVEVSSAQFCRSCIPRTSSADVDSYGILTTIYTHPYIHLRLASSPHHQRCAPTLT</sequence>
<dbReference type="InterPro" id="IPR001214">
    <property type="entry name" value="SET_dom"/>
</dbReference>
<evidence type="ECO:0000256" key="1">
    <source>
        <dbReference type="SAM" id="MobiDB-lite"/>
    </source>
</evidence>
<dbReference type="PROSITE" id="PS50280">
    <property type="entry name" value="SET"/>
    <property type="match status" value="1"/>
</dbReference>
<feature type="domain" description="SET" evidence="2">
    <location>
        <begin position="87"/>
        <end position="384"/>
    </location>
</feature>
<organism evidence="3 4">
    <name type="scientific">Hydnomerulius pinastri MD-312</name>
    <dbReference type="NCBI Taxonomy" id="994086"/>
    <lineage>
        <taxon>Eukaryota</taxon>
        <taxon>Fungi</taxon>
        <taxon>Dikarya</taxon>
        <taxon>Basidiomycota</taxon>
        <taxon>Agaricomycotina</taxon>
        <taxon>Agaricomycetes</taxon>
        <taxon>Agaricomycetidae</taxon>
        <taxon>Boletales</taxon>
        <taxon>Boletales incertae sedis</taxon>
        <taxon>Leucogyrophana</taxon>
    </lineage>
</organism>
<name>A0A0C9UXM2_9AGAM</name>
<dbReference type="InterPro" id="IPR050600">
    <property type="entry name" value="SETD3_SETD6_MTase"/>
</dbReference>
<dbReference type="Proteomes" id="UP000053820">
    <property type="component" value="Unassembled WGS sequence"/>
</dbReference>
<keyword evidence="4" id="KW-1185">Reference proteome</keyword>
<dbReference type="PANTHER" id="PTHR13271:SF34">
    <property type="entry name" value="N-LYSINE METHYLTRANSFERASE SETD6"/>
    <property type="match status" value="1"/>
</dbReference>
<dbReference type="OrthoDB" id="341421at2759"/>
<gene>
    <name evidence="3" type="ORF">HYDPIDRAFT_190981</name>
</gene>
<dbReference type="SUPFAM" id="SSF82199">
    <property type="entry name" value="SET domain"/>
    <property type="match status" value="1"/>
</dbReference>
<protein>
    <recommendedName>
        <fullName evidence="2">SET domain-containing protein</fullName>
    </recommendedName>
</protein>
<dbReference type="GO" id="GO:0016279">
    <property type="term" value="F:protein-lysine N-methyltransferase activity"/>
    <property type="evidence" value="ECO:0007669"/>
    <property type="project" value="TreeGrafter"/>
</dbReference>
<dbReference type="GO" id="GO:0005634">
    <property type="term" value="C:nucleus"/>
    <property type="evidence" value="ECO:0007669"/>
    <property type="project" value="TreeGrafter"/>
</dbReference>
<evidence type="ECO:0000313" key="4">
    <source>
        <dbReference type="Proteomes" id="UP000053820"/>
    </source>
</evidence>
<proteinExistence type="predicted"/>
<feature type="compositionally biased region" description="Basic and acidic residues" evidence="1">
    <location>
        <begin position="270"/>
        <end position="290"/>
    </location>
</feature>
<evidence type="ECO:0000313" key="3">
    <source>
        <dbReference type="EMBL" id="KIJ57784.1"/>
    </source>
</evidence>
<dbReference type="PANTHER" id="PTHR13271">
    <property type="entry name" value="UNCHARACTERIZED PUTATIVE METHYLTRANSFERASE"/>
    <property type="match status" value="1"/>
</dbReference>
<dbReference type="EMBL" id="KN840119">
    <property type="protein sequence ID" value="KIJ57784.1"/>
    <property type="molecule type" value="Genomic_DNA"/>
</dbReference>
<dbReference type="InterPro" id="IPR046341">
    <property type="entry name" value="SET_dom_sf"/>
</dbReference>
<evidence type="ECO:0000259" key="2">
    <source>
        <dbReference type="PROSITE" id="PS50280"/>
    </source>
</evidence>
<dbReference type="AlphaFoldDB" id="A0A0C9UXM2"/>
<accession>A0A0C9UXM2</accession>
<dbReference type="Gene3D" id="3.90.1410.10">
    <property type="entry name" value="set domain protein methyltransferase, domain 1"/>
    <property type="match status" value="2"/>
</dbReference>
<reference evidence="3 4" key="1">
    <citation type="submission" date="2014-04" db="EMBL/GenBank/DDBJ databases">
        <title>Evolutionary Origins and Diversification of the Mycorrhizal Mutualists.</title>
        <authorList>
            <consortium name="DOE Joint Genome Institute"/>
            <consortium name="Mycorrhizal Genomics Consortium"/>
            <person name="Kohler A."/>
            <person name="Kuo A."/>
            <person name="Nagy L.G."/>
            <person name="Floudas D."/>
            <person name="Copeland A."/>
            <person name="Barry K.W."/>
            <person name="Cichocki N."/>
            <person name="Veneault-Fourrey C."/>
            <person name="LaButti K."/>
            <person name="Lindquist E.A."/>
            <person name="Lipzen A."/>
            <person name="Lundell T."/>
            <person name="Morin E."/>
            <person name="Murat C."/>
            <person name="Riley R."/>
            <person name="Ohm R."/>
            <person name="Sun H."/>
            <person name="Tunlid A."/>
            <person name="Henrissat B."/>
            <person name="Grigoriev I.V."/>
            <person name="Hibbett D.S."/>
            <person name="Martin F."/>
        </authorList>
    </citation>
    <scope>NUCLEOTIDE SEQUENCE [LARGE SCALE GENOMIC DNA]</scope>
    <source>
        <strain evidence="3 4">MD-312</strain>
    </source>
</reference>
<feature type="compositionally biased region" description="Acidic residues" evidence="1">
    <location>
        <begin position="322"/>
        <end position="336"/>
    </location>
</feature>
<feature type="region of interest" description="Disordered" evidence="1">
    <location>
        <begin position="270"/>
        <end position="336"/>
    </location>
</feature>
<dbReference type="HOGENOM" id="CLU_017135_0_0_1"/>